<organism evidence="2 3">
    <name type="scientific">Flavobacterium suzhouense</name>
    <dbReference type="NCBI Taxonomy" id="1529638"/>
    <lineage>
        <taxon>Bacteria</taxon>
        <taxon>Pseudomonadati</taxon>
        <taxon>Bacteroidota</taxon>
        <taxon>Flavobacteriia</taxon>
        <taxon>Flavobacteriales</taxon>
        <taxon>Flavobacteriaceae</taxon>
        <taxon>Flavobacterium</taxon>
    </lineage>
</organism>
<feature type="chain" id="PRO_5045104702" description="Lipoprotein" evidence="1">
    <location>
        <begin position="20"/>
        <end position="168"/>
    </location>
</feature>
<sequence>MKKILLIILVAIGVGSCSADMEENDVQYGNSATQKANVSESVTLATRSCFTNLSAQVSVNLSNGLGNPVVVFTPVISGSVPATTTYRVRVEVQPLSDCDDMNSNTGSLLTFGPSGTVQNVIALPPSISVLPGSMPLCYKWRFVFEGISTGQKLPFCISASIWYESPLF</sequence>
<dbReference type="RefSeq" id="WP_379821672.1">
    <property type="nucleotide sequence ID" value="NZ_JBHUMD010000027.1"/>
</dbReference>
<keyword evidence="1" id="KW-0732">Signal</keyword>
<name>A0ABW5NVE6_9FLAO</name>
<dbReference type="EMBL" id="JBHUMD010000027">
    <property type="protein sequence ID" value="MFD2603072.1"/>
    <property type="molecule type" value="Genomic_DNA"/>
</dbReference>
<reference evidence="3" key="1">
    <citation type="journal article" date="2019" name="Int. J. Syst. Evol. Microbiol.">
        <title>The Global Catalogue of Microorganisms (GCM) 10K type strain sequencing project: providing services to taxonomists for standard genome sequencing and annotation.</title>
        <authorList>
            <consortium name="The Broad Institute Genomics Platform"/>
            <consortium name="The Broad Institute Genome Sequencing Center for Infectious Disease"/>
            <person name="Wu L."/>
            <person name="Ma J."/>
        </authorList>
    </citation>
    <scope>NUCLEOTIDE SEQUENCE [LARGE SCALE GENOMIC DNA]</scope>
    <source>
        <strain evidence="3">KCTC 42107</strain>
    </source>
</reference>
<protein>
    <recommendedName>
        <fullName evidence="4">Lipoprotein</fullName>
    </recommendedName>
</protein>
<dbReference type="PROSITE" id="PS51257">
    <property type="entry name" value="PROKAR_LIPOPROTEIN"/>
    <property type="match status" value="1"/>
</dbReference>
<comment type="caution">
    <text evidence="2">The sequence shown here is derived from an EMBL/GenBank/DDBJ whole genome shotgun (WGS) entry which is preliminary data.</text>
</comment>
<evidence type="ECO:0008006" key="4">
    <source>
        <dbReference type="Google" id="ProtNLM"/>
    </source>
</evidence>
<evidence type="ECO:0000313" key="2">
    <source>
        <dbReference type="EMBL" id="MFD2603072.1"/>
    </source>
</evidence>
<evidence type="ECO:0000313" key="3">
    <source>
        <dbReference type="Proteomes" id="UP001597480"/>
    </source>
</evidence>
<gene>
    <name evidence="2" type="ORF">ACFSR3_13485</name>
</gene>
<dbReference type="Proteomes" id="UP001597480">
    <property type="component" value="Unassembled WGS sequence"/>
</dbReference>
<evidence type="ECO:0000256" key="1">
    <source>
        <dbReference type="SAM" id="SignalP"/>
    </source>
</evidence>
<proteinExistence type="predicted"/>
<feature type="signal peptide" evidence="1">
    <location>
        <begin position="1"/>
        <end position="19"/>
    </location>
</feature>
<keyword evidence="3" id="KW-1185">Reference proteome</keyword>
<accession>A0ABW5NVE6</accession>